<feature type="transmembrane region" description="Helical" evidence="8">
    <location>
        <begin position="91"/>
        <end position="111"/>
    </location>
</feature>
<protein>
    <submittedName>
        <fullName evidence="10">Nitrate/nitrite transporter NarK</fullName>
    </submittedName>
</protein>
<evidence type="ECO:0000256" key="4">
    <source>
        <dbReference type="ARBA" id="ARBA00022692"/>
    </source>
</evidence>
<dbReference type="RefSeq" id="WP_092286796.1">
    <property type="nucleotide sequence ID" value="NZ_FOPJ01000014.1"/>
</dbReference>
<proteinExistence type="predicted"/>
<organism evidence="10 11">
    <name type="scientific">Corynebacterium spheniscorum</name>
    <dbReference type="NCBI Taxonomy" id="185761"/>
    <lineage>
        <taxon>Bacteria</taxon>
        <taxon>Bacillati</taxon>
        <taxon>Actinomycetota</taxon>
        <taxon>Actinomycetes</taxon>
        <taxon>Mycobacteriales</taxon>
        <taxon>Corynebacteriaceae</taxon>
        <taxon>Corynebacterium</taxon>
    </lineage>
</organism>
<keyword evidence="2" id="KW-0813">Transport</keyword>
<feature type="transmembrane region" description="Helical" evidence="8">
    <location>
        <begin position="343"/>
        <end position="363"/>
    </location>
</feature>
<name>A0A1I2ULB3_9CORY</name>
<gene>
    <name evidence="10" type="ORF">SAMN05660282_01929</name>
</gene>
<evidence type="ECO:0000256" key="6">
    <source>
        <dbReference type="ARBA" id="ARBA00023136"/>
    </source>
</evidence>
<dbReference type="PROSITE" id="PS50850">
    <property type="entry name" value="MFS"/>
    <property type="match status" value="1"/>
</dbReference>
<dbReference type="InterPro" id="IPR005829">
    <property type="entry name" value="Sugar_transporter_CS"/>
</dbReference>
<feature type="region of interest" description="Disordered" evidence="7">
    <location>
        <begin position="1"/>
        <end position="38"/>
    </location>
</feature>
<evidence type="ECO:0000256" key="3">
    <source>
        <dbReference type="ARBA" id="ARBA00022475"/>
    </source>
</evidence>
<dbReference type="SUPFAM" id="SSF103473">
    <property type="entry name" value="MFS general substrate transporter"/>
    <property type="match status" value="1"/>
</dbReference>
<reference evidence="10 11" key="1">
    <citation type="submission" date="2016-10" db="EMBL/GenBank/DDBJ databases">
        <authorList>
            <person name="de Groot N.N."/>
        </authorList>
    </citation>
    <scope>NUCLEOTIDE SEQUENCE [LARGE SCALE GENOMIC DNA]</scope>
    <source>
        <strain>J11</strain>
        <strain evidence="11">PG 39</strain>
    </source>
</reference>
<dbReference type="GO" id="GO:0005886">
    <property type="term" value="C:plasma membrane"/>
    <property type="evidence" value="ECO:0007669"/>
    <property type="project" value="UniProtKB-SubCell"/>
</dbReference>
<evidence type="ECO:0000313" key="11">
    <source>
        <dbReference type="Proteomes" id="UP000199065"/>
    </source>
</evidence>
<dbReference type="PROSITE" id="PS00217">
    <property type="entry name" value="SUGAR_TRANSPORT_2"/>
    <property type="match status" value="1"/>
</dbReference>
<dbReference type="EMBL" id="FOPJ01000014">
    <property type="protein sequence ID" value="SFG77840.1"/>
    <property type="molecule type" value="Genomic_DNA"/>
</dbReference>
<evidence type="ECO:0000256" key="5">
    <source>
        <dbReference type="ARBA" id="ARBA00022989"/>
    </source>
</evidence>
<feature type="transmembrane region" description="Helical" evidence="8">
    <location>
        <begin position="49"/>
        <end position="79"/>
    </location>
</feature>
<dbReference type="Proteomes" id="UP000199065">
    <property type="component" value="Unassembled WGS sequence"/>
</dbReference>
<dbReference type="InterPro" id="IPR036259">
    <property type="entry name" value="MFS_trans_sf"/>
</dbReference>
<feature type="transmembrane region" description="Helical" evidence="8">
    <location>
        <begin position="185"/>
        <end position="207"/>
    </location>
</feature>
<dbReference type="PANTHER" id="PTHR43045:SF1">
    <property type="entry name" value="SHIKIMATE TRANSPORTER"/>
    <property type="match status" value="1"/>
</dbReference>
<keyword evidence="3" id="KW-1003">Cell membrane</keyword>
<feature type="transmembrane region" description="Helical" evidence="8">
    <location>
        <begin position="123"/>
        <end position="151"/>
    </location>
</feature>
<dbReference type="Pfam" id="PF07690">
    <property type="entry name" value="MFS_1"/>
    <property type="match status" value="1"/>
</dbReference>
<evidence type="ECO:0000256" key="2">
    <source>
        <dbReference type="ARBA" id="ARBA00022448"/>
    </source>
</evidence>
<dbReference type="Gene3D" id="1.20.1250.20">
    <property type="entry name" value="MFS general substrate transporter like domains"/>
    <property type="match status" value="2"/>
</dbReference>
<evidence type="ECO:0000256" key="8">
    <source>
        <dbReference type="SAM" id="Phobius"/>
    </source>
</evidence>
<feature type="domain" description="Major facilitator superfamily (MFS) profile" evidence="9">
    <location>
        <begin position="48"/>
        <end position="461"/>
    </location>
</feature>
<evidence type="ECO:0000313" key="10">
    <source>
        <dbReference type="EMBL" id="SFG77840.1"/>
    </source>
</evidence>
<dbReference type="PANTHER" id="PTHR43045">
    <property type="entry name" value="SHIKIMATE TRANSPORTER"/>
    <property type="match status" value="1"/>
</dbReference>
<feature type="transmembrane region" description="Helical" evidence="8">
    <location>
        <begin position="412"/>
        <end position="430"/>
    </location>
</feature>
<keyword evidence="11" id="KW-1185">Reference proteome</keyword>
<keyword evidence="6 8" id="KW-0472">Membrane</keyword>
<feature type="transmembrane region" description="Helical" evidence="8">
    <location>
        <begin position="436"/>
        <end position="457"/>
    </location>
</feature>
<feature type="transmembrane region" description="Helical" evidence="8">
    <location>
        <begin position="219"/>
        <end position="238"/>
    </location>
</feature>
<evidence type="ECO:0000256" key="1">
    <source>
        <dbReference type="ARBA" id="ARBA00004651"/>
    </source>
</evidence>
<sequence>MTTPPNPNNHEGEATSRPHTTTGTPLESPINNTELHDPNKLTPAGRRALFAAVLGTVIEWYDYALYGAAAGVVIGPLFFKDFTTGQQLATFATFAVGFVARPLGGLIIGHIGDAYGRRPAMMASILMMGLATVAIGLLPTAAAVGILAPILLVLLRLIQGLGAGAELAGAMTLVAEFAPPAKRGLLTSAVLSMPPLGIVIATGAFLAVSSLGDATLLGWAWRVPFLISAVLFALAVFIRRRLEETPEYVEAMAKRMEAEKQRVPVVELWRKHARSVITAFMAVTGHNCLNYAMAVFAIGFMVSPAVGLDRSSALAAVTIGTLFGVVATPVGGVLADRFGSGKILATGCFVGAIYAFPFMKALASGSAVTAGIAIAFGYGVVIAMTSGAQGSYLAGLFPAAERFSGIALAREANGAVVAGFTPLMLTAILRATDGSIYAAATAIAICLILSLIAIAIGTRSYAATDVRAR</sequence>
<dbReference type="STRING" id="185761.SAMN05660282_01929"/>
<dbReference type="GO" id="GO:0022857">
    <property type="term" value="F:transmembrane transporter activity"/>
    <property type="evidence" value="ECO:0007669"/>
    <property type="project" value="InterPro"/>
</dbReference>
<accession>A0A1I2ULB3</accession>
<evidence type="ECO:0000256" key="7">
    <source>
        <dbReference type="SAM" id="MobiDB-lite"/>
    </source>
</evidence>
<dbReference type="InterPro" id="IPR011701">
    <property type="entry name" value="MFS"/>
</dbReference>
<feature type="transmembrane region" description="Helical" evidence="8">
    <location>
        <begin position="276"/>
        <end position="301"/>
    </location>
</feature>
<dbReference type="AlphaFoldDB" id="A0A1I2ULB3"/>
<keyword evidence="4 8" id="KW-0812">Transmembrane</keyword>
<feature type="transmembrane region" description="Helical" evidence="8">
    <location>
        <begin position="157"/>
        <end position="178"/>
    </location>
</feature>
<comment type="subcellular location">
    <subcellularLocation>
        <location evidence="1">Cell membrane</location>
        <topology evidence="1">Multi-pass membrane protein</topology>
    </subcellularLocation>
</comment>
<keyword evidence="5 8" id="KW-1133">Transmembrane helix</keyword>
<feature type="transmembrane region" description="Helical" evidence="8">
    <location>
        <begin position="375"/>
        <end position="400"/>
    </location>
</feature>
<dbReference type="OrthoDB" id="8953821at2"/>
<evidence type="ECO:0000259" key="9">
    <source>
        <dbReference type="PROSITE" id="PS50850"/>
    </source>
</evidence>
<feature type="transmembrane region" description="Helical" evidence="8">
    <location>
        <begin position="313"/>
        <end position="334"/>
    </location>
</feature>
<feature type="compositionally biased region" description="Polar residues" evidence="7">
    <location>
        <begin position="17"/>
        <end position="33"/>
    </location>
</feature>
<dbReference type="InterPro" id="IPR020846">
    <property type="entry name" value="MFS_dom"/>
</dbReference>